<sequence>MEDKHEVVDRGFIGRHVAIPRLLTKLLELAGSVPTMEHMSSFFCTAADLQNAGIDSAFLQ</sequence>
<accession>X5ML63</accession>
<evidence type="ECO:0000313" key="1">
    <source>
        <dbReference type="EMBL" id="CDO59195.1"/>
    </source>
</evidence>
<evidence type="ECO:0000313" key="2">
    <source>
        <dbReference type="Proteomes" id="UP000032160"/>
    </source>
</evidence>
<dbReference type="Proteomes" id="UP000032160">
    <property type="component" value="Chromosome I"/>
</dbReference>
<dbReference type="HOGENOM" id="CLU_2932717_0_0_5"/>
<name>X5ML63_9HYPH</name>
<protein>
    <submittedName>
        <fullName evidence="1">Uncharacterized protein</fullName>
    </submittedName>
</protein>
<dbReference type="KEGG" id="pect:BN1012_Phect981"/>
<keyword evidence="2" id="KW-1185">Reference proteome</keyword>
<gene>
    <name evidence="1" type="ORF">BN1012_Phect981</name>
</gene>
<proteinExistence type="predicted"/>
<dbReference type="EMBL" id="HG966617">
    <property type="protein sequence ID" value="CDO59195.1"/>
    <property type="molecule type" value="Genomic_DNA"/>
</dbReference>
<organism evidence="1 2">
    <name type="scientific">Candidatus Phaeomarinibacter ectocarpi</name>
    <dbReference type="NCBI Taxonomy" id="1458461"/>
    <lineage>
        <taxon>Bacteria</taxon>
        <taxon>Pseudomonadati</taxon>
        <taxon>Pseudomonadota</taxon>
        <taxon>Alphaproteobacteria</taxon>
        <taxon>Hyphomicrobiales</taxon>
        <taxon>Parvibaculaceae</taxon>
        <taxon>Candidatus Phaeomarinibacter</taxon>
    </lineage>
</organism>
<reference evidence="1 2" key="1">
    <citation type="journal article" date="2014" name="Front. Genet.">
        <title>Genome and metabolic network of "Candidatus Phaeomarinobacter ectocarpi" Ec32, a new candidate genus of Alphaproteobacteria frequently associated with brown algae.</title>
        <authorList>
            <person name="Dittami S.M."/>
            <person name="Barbeyron T."/>
            <person name="Boyen C."/>
            <person name="Cambefort J."/>
            <person name="Collet G."/>
            <person name="Delage L."/>
            <person name="Gobet A."/>
            <person name="Groisillier A."/>
            <person name="Leblanc C."/>
            <person name="Michel G."/>
            <person name="Scornet D."/>
            <person name="Siegel A."/>
            <person name="Tapia J.E."/>
            <person name="Tonon T."/>
        </authorList>
    </citation>
    <scope>NUCLEOTIDE SEQUENCE [LARGE SCALE GENOMIC DNA]</scope>
    <source>
        <strain evidence="1 2">Ec32</strain>
    </source>
</reference>
<dbReference type="AlphaFoldDB" id="X5ML63"/>